<evidence type="ECO:0000256" key="2">
    <source>
        <dbReference type="SAM" id="MobiDB-lite"/>
    </source>
</evidence>
<accession>A0A2S4L3P5</accession>
<feature type="region of interest" description="Disordered" evidence="2">
    <location>
        <begin position="1"/>
        <end position="39"/>
    </location>
</feature>
<reference evidence="5 6" key="1">
    <citation type="submission" date="2018-01" db="EMBL/GenBank/DDBJ databases">
        <title>Harnessing the power of phylogenomics to disentangle the directionality and signatures of interkingdom host jumping in the parasitic fungal genus Tolypocladium.</title>
        <authorList>
            <person name="Quandt C.A."/>
            <person name="Patterson W."/>
            <person name="Spatafora J.W."/>
        </authorList>
    </citation>
    <scope>NUCLEOTIDE SEQUENCE [LARGE SCALE GENOMIC DNA]</scope>
    <source>
        <strain evidence="5 6">NRBC 100945</strain>
    </source>
</reference>
<dbReference type="InterPro" id="IPR013320">
    <property type="entry name" value="ConA-like_dom_sf"/>
</dbReference>
<dbReference type="GO" id="GO:0005975">
    <property type="term" value="P:carbohydrate metabolic process"/>
    <property type="evidence" value="ECO:0007669"/>
    <property type="project" value="InterPro"/>
</dbReference>
<dbReference type="Gene3D" id="2.60.120.200">
    <property type="match status" value="1"/>
</dbReference>
<dbReference type="SUPFAM" id="SSF49899">
    <property type="entry name" value="Concanavalin A-like lectins/glucanases"/>
    <property type="match status" value="1"/>
</dbReference>
<feature type="transmembrane region" description="Helical" evidence="3">
    <location>
        <begin position="76"/>
        <end position="98"/>
    </location>
</feature>
<keyword evidence="3" id="KW-1133">Transmembrane helix</keyword>
<keyword evidence="6" id="KW-1185">Reference proteome</keyword>
<gene>
    <name evidence="5" type="ORF">TPAR_02763</name>
</gene>
<feature type="domain" description="GH16" evidence="4">
    <location>
        <begin position="144"/>
        <end position="501"/>
    </location>
</feature>
<dbReference type="PANTHER" id="PTHR10963:SF55">
    <property type="entry name" value="GLYCOSIDE HYDROLASE FAMILY 16 PROTEIN"/>
    <property type="match status" value="1"/>
</dbReference>
<dbReference type="PROSITE" id="PS51762">
    <property type="entry name" value="GH16_2"/>
    <property type="match status" value="1"/>
</dbReference>
<dbReference type="OrthoDB" id="4781at2759"/>
<keyword evidence="3" id="KW-0472">Membrane</keyword>
<evidence type="ECO:0000259" key="4">
    <source>
        <dbReference type="PROSITE" id="PS51762"/>
    </source>
</evidence>
<proteinExistence type="inferred from homology"/>
<evidence type="ECO:0000256" key="1">
    <source>
        <dbReference type="ARBA" id="ARBA00006865"/>
    </source>
</evidence>
<dbReference type="Pfam" id="PF00722">
    <property type="entry name" value="Glyco_hydro_16"/>
    <property type="match status" value="1"/>
</dbReference>
<dbReference type="Proteomes" id="UP000237481">
    <property type="component" value="Unassembled WGS sequence"/>
</dbReference>
<evidence type="ECO:0000313" key="5">
    <source>
        <dbReference type="EMBL" id="POR37041.1"/>
    </source>
</evidence>
<protein>
    <submittedName>
        <fullName evidence="5">Beta-1,3-glucan-binding protein</fullName>
    </submittedName>
</protein>
<dbReference type="EMBL" id="PKSG01000279">
    <property type="protein sequence ID" value="POR37041.1"/>
    <property type="molecule type" value="Genomic_DNA"/>
</dbReference>
<dbReference type="GO" id="GO:0004553">
    <property type="term" value="F:hydrolase activity, hydrolyzing O-glycosyl compounds"/>
    <property type="evidence" value="ECO:0007669"/>
    <property type="project" value="InterPro"/>
</dbReference>
<comment type="caution">
    <text evidence="5">The sequence shown here is derived from an EMBL/GenBank/DDBJ whole genome shotgun (WGS) entry which is preliminary data.</text>
</comment>
<keyword evidence="3" id="KW-0812">Transmembrane</keyword>
<name>A0A2S4L3P5_9HYPO</name>
<dbReference type="PANTHER" id="PTHR10963">
    <property type="entry name" value="GLYCOSYL HYDROLASE-RELATED"/>
    <property type="match status" value="1"/>
</dbReference>
<organism evidence="5 6">
    <name type="scientific">Tolypocladium paradoxum</name>
    <dbReference type="NCBI Taxonomy" id="94208"/>
    <lineage>
        <taxon>Eukaryota</taxon>
        <taxon>Fungi</taxon>
        <taxon>Dikarya</taxon>
        <taxon>Ascomycota</taxon>
        <taxon>Pezizomycotina</taxon>
        <taxon>Sordariomycetes</taxon>
        <taxon>Hypocreomycetidae</taxon>
        <taxon>Hypocreales</taxon>
        <taxon>Ophiocordycipitaceae</taxon>
        <taxon>Tolypocladium</taxon>
    </lineage>
</organism>
<feature type="compositionally biased region" description="Low complexity" evidence="2">
    <location>
        <begin position="27"/>
        <end position="37"/>
    </location>
</feature>
<dbReference type="STRING" id="94208.A0A2S4L3P5"/>
<sequence>MVDVQEKPEGSSPVQRKARAINPPTPTTSSPWPQATPRLSMEDGFKHKFKSYRLRGDYDKPWLADPAMRKSKWNNLIVGVFLALGFVGAGAICFLMVWPYRNLPVHTGADRGQYCLVYEDHFDALDSSVWSHEVQLDGFGTGSFDWTTTDAKNSYVDAQGLHIVPTLTNATTGITNDQLYANYTLDLSADGSCTSRRNASCVARSDPTKGVMIPPVRSARLTTRGNKGIRYGKVEVVAKMPKGDWIWPAIWMMPEESVYGEWPRSGEIDIMESRGNSHDYAEGGRNFYYGTLHWAAAMTGQNTKTDIANLGPTAETDTYWKTTHAKKLRRGDYSSGFHTFGVQWTPRYIYFYIDSRIHQILFVGFEKDRPLYDVGRFAQMAENQTLLANPWALSKSTTGNAPFDQSFYLILGVAVGSRNGWFLQVPLSALPSHTCHVGEHGRKQLTDIHRDHVGGKPWIDAAKNAQWTFWDAANEWLPTWGKDEERGMTVRSVRMWQQGACGQMEEL</sequence>
<comment type="similarity">
    <text evidence="1">Belongs to the glycosyl hydrolase 16 family.</text>
</comment>
<evidence type="ECO:0000256" key="3">
    <source>
        <dbReference type="SAM" id="Phobius"/>
    </source>
</evidence>
<dbReference type="AlphaFoldDB" id="A0A2S4L3P5"/>
<dbReference type="InterPro" id="IPR000757">
    <property type="entry name" value="Beta-glucanase-like"/>
</dbReference>
<evidence type="ECO:0000313" key="6">
    <source>
        <dbReference type="Proteomes" id="UP000237481"/>
    </source>
</evidence>
<dbReference type="InterPro" id="IPR050546">
    <property type="entry name" value="Glycosyl_Hydrlase_16"/>
</dbReference>